<evidence type="ECO:0000313" key="2">
    <source>
        <dbReference type="Proteomes" id="UP000054485"/>
    </source>
</evidence>
<dbReference type="AlphaFoldDB" id="A0A0D0B303"/>
<reference evidence="1 2" key="1">
    <citation type="submission" date="2014-04" db="EMBL/GenBank/DDBJ databases">
        <authorList>
            <consortium name="DOE Joint Genome Institute"/>
            <person name="Kuo A."/>
            <person name="Ruytinx J."/>
            <person name="Rineau F."/>
            <person name="Colpaert J."/>
            <person name="Kohler A."/>
            <person name="Nagy L.G."/>
            <person name="Floudas D."/>
            <person name="Copeland A."/>
            <person name="Barry K.W."/>
            <person name="Cichocki N."/>
            <person name="Veneault-Fourrey C."/>
            <person name="LaButti K."/>
            <person name="Lindquist E.A."/>
            <person name="Lipzen A."/>
            <person name="Lundell T."/>
            <person name="Morin E."/>
            <person name="Murat C."/>
            <person name="Sun H."/>
            <person name="Tunlid A."/>
            <person name="Henrissat B."/>
            <person name="Grigoriev I.V."/>
            <person name="Hibbett D.S."/>
            <person name="Martin F."/>
            <person name="Nordberg H.P."/>
            <person name="Cantor M.N."/>
            <person name="Hua S.X."/>
        </authorList>
    </citation>
    <scope>NUCLEOTIDE SEQUENCE [LARGE SCALE GENOMIC DNA]</scope>
    <source>
        <strain evidence="1 2">UH-Slu-Lm8-n1</strain>
    </source>
</reference>
<gene>
    <name evidence="1" type="ORF">CY34DRAFT_806783</name>
</gene>
<protein>
    <submittedName>
        <fullName evidence="1">Uncharacterized protein</fullName>
    </submittedName>
</protein>
<accession>A0A0D0B303</accession>
<reference evidence="2" key="2">
    <citation type="submission" date="2015-01" db="EMBL/GenBank/DDBJ databases">
        <title>Evolutionary Origins and Diversification of the Mycorrhizal Mutualists.</title>
        <authorList>
            <consortium name="DOE Joint Genome Institute"/>
            <consortium name="Mycorrhizal Genomics Consortium"/>
            <person name="Kohler A."/>
            <person name="Kuo A."/>
            <person name="Nagy L.G."/>
            <person name="Floudas D."/>
            <person name="Copeland A."/>
            <person name="Barry K.W."/>
            <person name="Cichocki N."/>
            <person name="Veneault-Fourrey C."/>
            <person name="LaButti K."/>
            <person name="Lindquist E.A."/>
            <person name="Lipzen A."/>
            <person name="Lundell T."/>
            <person name="Morin E."/>
            <person name="Murat C."/>
            <person name="Riley R."/>
            <person name="Ohm R."/>
            <person name="Sun H."/>
            <person name="Tunlid A."/>
            <person name="Henrissat B."/>
            <person name="Grigoriev I.V."/>
            <person name="Hibbett D.S."/>
            <person name="Martin F."/>
        </authorList>
    </citation>
    <scope>NUCLEOTIDE SEQUENCE [LARGE SCALE GENOMIC DNA]</scope>
    <source>
        <strain evidence="2">UH-Slu-Lm8-n1</strain>
    </source>
</reference>
<evidence type="ECO:0000313" key="1">
    <source>
        <dbReference type="EMBL" id="KIK40852.1"/>
    </source>
</evidence>
<keyword evidence="2" id="KW-1185">Reference proteome</keyword>
<dbReference type="Proteomes" id="UP000054485">
    <property type="component" value="Unassembled WGS sequence"/>
</dbReference>
<name>A0A0D0B303_9AGAM</name>
<dbReference type="InParanoid" id="A0A0D0B303"/>
<dbReference type="EMBL" id="KN835288">
    <property type="protein sequence ID" value="KIK40852.1"/>
    <property type="molecule type" value="Genomic_DNA"/>
</dbReference>
<proteinExistence type="predicted"/>
<organism evidence="1 2">
    <name type="scientific">Suillus luteus UH-Slu-Lm8-n1</name>
    <dbReference type="NCBI Taxonomy" id="930992"/>
    <lineage>
        <taxon>Eukaryota</taxon>
        <taxon>Fungi</taxon>
        <taxon>Dikarya</taxon>
        <taxon>Basidiomycota</taxon>
        <taxon>Agaricomycotina</taxon>
        <taxon>Agaricomycetes</taxon>
        <taxon>Agaricomycetidae</taxon>
        <taxon>Boletales</taxon>
        <taxon>Suillineae</taxon>
        <taxon>Suillaceae</taxon>
        <taxon>Suillus</taxon>
    </lineage>
</organism>
<dbReference type="HOGENOM" id="CLU_3033931_0_0_1"/>
<sequence length="55" mass="6290">MASFIIKLYQISKAIALQWKRTSNQGTKVTYMRVFASAGKRNLGIQWLNVLLAME</sequence>